<feature type="chain" id="PRO_5040819349" evidence="1">
    <location>
        <begin position="19"/>
        <end position="114"/>
    </location>
</feature>
<keyword evidence="1" id="KW-0732">Signal</keyword>
<organism evidence="2 3">
    <name type="scientific">Biomphalaria glabrata</name>
    <name type="common">Bloodfluke planorb</name>
    <name type="synonym">Freshwater snail</name>
    <dbReference type="NCBI Taxonomy" id="6526"/>
    <lineage>
        <taxon>Eukaryota</taxon>
        <taxon>Metazoa</taxon>
        <taxon>Spiralia</taxon>
        <taxon>Lophotrochozoa</taxon>
        <taxon>Mollusca</taxon>
        <taxon>Gastropoda</taxon>
        <taxon>Heterobranchia</taxon>
        <taxon>Euthyneura</taxon>
        <taxon>Panpulmonata</taxon>
        <taxon>Hygrophila</taxon>
        <taxon>Lymnaeoidea</taxon>
        <taxon>Planorbidae</taxon>
        <taxon>Biomphalaria</taxon>
    </lineage>
</organism>
<dbReference type="AlphaFoldDB" id="A0A9W3AH21"/>
<name>A0A9W3AH21_BIOGL</name>
<gene>
    <name evidence="3" type="primary">LOC129926446</name>
</gene>
<keyword evidence="2" id="KW-1185">Reference proteome</keyword>
<reference evidence="3" key="1">
    <citation type="submission" date="2025-08" db="UniProtKB">
        <authorList>
            <consortium name="RefSeq"/>
        </authorList>
    </citation>
    <scope>IDENTIFICATION</scope>
</reference>
<dbReference type="Proteomes" id="UP001165740">
    <property type="component" value="Chromosome 5"/>
</dbReference>
<sequence length="114" mass="13036">MRPSTVITMFAGLTVSYAAVIVMMDQCQDGHKKGETWYLANCEQCVCWNDYYYCESCGVQTMVYDHTTCYTKTNDTANYPECCTPHLYCEGDTDFNPANLNLENPAQWERISAH</sequence>
<protein>
    <submittedName>
        <fullName evidence="3">Uncharacterized protein LOC129926446</fullName>
    </submittedName>
</protein>
<evidence type="ECO:0000256" key="1">
    <source>
        <dbReference type="SAM" id="SignalP"/>
    </source>
</evidence>
<dbReference type="RefSeq" id="XP_055886513.1">
    <property type="nucleotide sequence ID" value="XM_056030538.1"/>
</dbReference>
<evidence type="ECO:0000313" key="2">
    <source>
        <dbReference type="Proteomes" id="UP001165740"/>
    </source>
</evidence>
<evidence type="ECO:0000313" key="3">
    <source>
        <dbReference type="RefSeq" id="XP_055886513.1"/>
    </source>
</evidence>
<feature type="signal peptide" evidence="1">
    <location>
        <begin position="1"/>
        <end position="18"/>
    </location>
</feature>
<dbReference type="GeneID" id="129926446"/>
<dbReference type="OMA" id="TWYLANC"/>
<proteinExistence type="predicted"/>
<accession>A0A9W3AH21</accession>